<feature type="domain" description="CCHC-type" evidence="5">
    <location>
        <begin position="274"/>
        <end position="289"/>
    </location>
</feature>
<evidence type="ECO:0000256" key="2">
    <source>
        <dbReference type="PROSITE-ProRule" id="PRU00047"/>
    </source>
</evidence>
<keyword evidence="1" id="KW-0645">Protease</keyword>
<dbReference type="SUPFAM" id="SSF53098">
    <property type="entry name" value="Ribonuclease H-like"/>
    <property type="match status" value="1"/>
</dbReference>
<dbReference type="InterPro" id="IPR012337">
    <property type="entry name" value="RNaseH-like_sf"/>
</dbReference>
<organism evidence="7">
    <name type="scientific">Tanacetum cinerariifolium</name>
    <name type="common">Dalmatian daisy</name>
    <name type="synonym">Chrysanthemum cinerariifolium</name>
    <dbReference type="NCBI Taxonomy" id="118510"/>
    <lineage>
        <taxon>Eukaryota</taxon>
        <taxon>Viridiplantae</taxon>
        <taxon>Streptophyta</taxon>
        <taxon>Embryophyta</taxon>
        <taxon>Tracheophyta</taxon>
        <taxon>Spermatophyta</taxon>
        <taxon>Magnoliopsida</taxon>
        <taxon>eudicotyledons</taxon>
        <taxon>Gunneridae</taxon>
        <taxon>Pentapetalae</taxon>
        <taxon>asterids</taxon>
        <taxon>campanulids</taxon>
        <taxon>Asterales</taxon>
        <taxon>Asteraceae</taxon>
        <taxon>Asteroideae</taxon>
        <taxon>Anthemideae</taxon>
        <taxon>Anthemidinae</taxon>
        <taxon>Tanacetum</taxon>
    </lineage>
</organism>
<gene>
    <name evidence="7" type="ORF">Tci_215321</name>
</gene>
<dbReference type="SMART" id="SM00343">
    <property type="entry name" value="ZnF_C2HC"/>
    <property type="match status" value="1"/>
</dbReference>
<feature type="region of interest" description="Disordered" evidence="4">
    <location>
        <begin position="963"/>
        <end position="991"/>
    </location>
</feature>
<feature type="domain" description="Integrase catalytic" evidence="6">
    <location>
        <begin position="718"/>
        <end position="887"/>
    </location>
</feature>
<feature type="compositionally biased region" description="Basic and acidic residues" evidence="4">
    <location>
        <begin position="974"/>
        <end position="991"/>
    </location>
</feature>
<dbReference type="GO" id="GO:0008270">
    <property type="term" value="F:zinc ion binding"/>
    <property type="evidence" value="ECO:0007669"/>
    <property type="project" value="UniProtKB-KW"/>
</dbReference>
<sequence length="2220" mass="251274">MESLSPHVVFAAKLPILNLNEFDLWKMRIEQYFLMTDYSLWEVILNGDSPIPTRVIDGVVQPVAPTTAEQRLARKNELKARGTLLMVLPDKHQLKFNIHKDAKSLMEAIEKRFGGNKETKKVQKTLLKQQYESFTGSSSESLDQIHDMLQKLIKWRTHTLIWRNKTDLEDQSLDDLFNSLKIYESEVKSSSTSPTTQNITFVSSQNTDITNESVSAVASVFAASTKVFVSALPNVDTLSDAVIYSFFASQSNSPRNLGANGTTSIGFDMSKVECYNCHRRGHFARKCRSPKDTRNKETQRRNVPVETSTYNALVLQCDGVGSYDWSFQADEEPTNYALMAFTSSSSSSSDNEVASCSKACLEFVEARIVVYQQNETVFEEDIKLLKLDVMLRDNALVDIRKKFEKAEQERDELKLKLEIFQTSSKNLSQLLASKTNDKTGLGYDNQVFNSTVFDCDDLLSSDSDTHKPSAPIIEDWVSDSKDESEGEPMPTQKAPSFVQTSKHVKTPRPSVKPVEHPAPPENLRKEIPKTRVLTKSRLVSLTAARPVTTAIPHINVTRPRLAKTIVTKPQSPLRRPINHRPSPNPSNFLQKVTAVNAPQVNAVKGVKGNWHALKDKGVIDSGCSRHMAGNIFYLSDFEAINEGYVAFGGNPKGGKITGKGKIRTGKLDFDDVYFVKELKFNLFSVSQMCDKKNSVLFTYTECIVLSSDFKLPDENHVLLRVPQENNMYNVDLKNIIPSKDLTCLFAKTTLDESNLWHRRLGHINFKTMNKLVKGNLVRGLPSNVFENNHTCVVCKKGKQHRASYLNQFCGMKWIKREFSVARTPQQNRIAERKNMTLIEAARTMLADSLLPIPFWAEAVNTACYVQNRVLVTKPHNKTPYELLLGRMPSIGFMRSFGCPMAILNTLDPLGKFDGKADEGFLVGYSVKQGREMFNNMFFFPYGLLVPNSETDADTTFEVKELESAVHVSPSSSTKTEKHDAKTKGEAKRKSHVELSTRIKNLSEEFEYFSDNNTNEVNAASTPVPTVGQNLTNNTNTFSAAGPSNTAVSPTLRKSSYVDLSQYLDDPNMPALEDIAYSDDEEDVGAEADFSNLETNITVSPIPTTRVHKDHHVSQIIGDLSSAPLTRSMTRIVQDQGGLNQINNKDFHTCMFACFLSQEEPNRVHQALKDPSWIEAMQEELIQFKIQKVWVLVDLPKGKRAIGSKWVFRNKKDERGIVVRNKARLVAQGHTQEEGIDYEEVFAPLARIEAIRLFLAYAFFMGFMALYGLHQAPRAWYETLANYLLENGFQRGKIDQTLFIKRQKGDILLVRVYVDDIIFGSTNKELCKAFEKLIKDKFQMSSMDGKSASTPIDTEKPLLKDPDGEDVDVHTYISMISLLMCLTSSRPDIMFAVCACAHFQVTLKVSHLHAVNRIFRYLKGKPHLGLWFPKDSPFNLVAYSDSDYAGASLDRKSTIGGCQFLGCRLISWQCKKQTVVTTSSTEAEYVAAASCCAQVLWIQNQLLDYGRKVIITEDIVRQALHLDDANSVDCLPNEEIFAELARTGYEKPSTKITLYKAFFSAQWKFLIHTILQCMSAKRTAWNEFSSSMASAVICLATGRKFNFSKYIFDSLVRNVDSSLKFYMYPRFLQLMINDQVGDLSSHNTKYTSPALTQKVFANMRRVGKGFSRVDTPLFDGMLVPQQVNDDDVADAVVDDVAEPTSPLPATTLPHQQELIPSTSQVVPTPHPSPHQSPIAQPSSPPPQQSPSHDAVLSMDLLNTLLETCTNLTKRVENLEHDKIAQALEITKLKQRVRRLEKKRKRMHPNKGKIAEIDADEDVTLEEVAKKDVDAQGRLEESQAHVYHIDLERADKILSMHDDEAEPAEIKEVIEVVTTSKLMTEVVTAAVTTITAAPSVDKGKGILVKEPKPLKKQAQIDQDEAYARELEAELNANISWNEVIEQVKRKEKQDNAVLRYQALKRKPQTEAHAKKNIMVPIFEKHFNSIVAFLEKGEKELEEEASKAIERKSETSKEKAAKKQKLNEEVEELKTHLQIVPNDEDDVYNEATPLTLKVHVVDYQIHTEHNKPCYKIIREYGSQQLFLSFISLLKNFDREDLEMLWKIVQERFASSEPKNFSDDFLLNTLKTMFEKPNVEAHVWKIQRGSYGLAKVKSWKLLEYCRVHIIIFTITQMILLVERRYPLTRFTLDQMLNNVRLEVEEEGKVSLELLRFVRRQQQEGYRPV</sequence>
<proteinExistence type="predicted"/>
<evidence type="ECO:0000256" key="3">
    <source>
        <dbReference type="SAM" id="Coils"/>
    </source>
</evidence>
<dbReference type="InterPro" id="IPR025724">
    <property type="entry name" value="GAG-pre-integrase_dom"/>
</dbReference>
<evidence type="ECO:0000259" key="5">
    <source>
        <dbReference type="PROSITE" id="PS50158"/>
    </source>
</evidence>
<dbReference type="InterPro" id="IPR036875">
    <property type="entry name" value="Znf_CCHC_sf"/>
</dbReference>
<dbReference type="SUPFAM" id="SSF57756">
    <property type="entry name" value="Retrovirus zinc finger-like domains"/>
    <property type="match status" value="1"/>
</dbReference>
<dbReference type="Pfam" id="PF07727">
    <property type="entry name" value="RVT_2"/>
    <property type="match status" value="2"/>
</dbReference>
<dbReference type="InterPro" id="IPR054722">
    <property type="entry name" value="PolX-like_BBD"/>
</dbReference>
<dbReference type="PROSITE" id="PS50994">
    <property type="entry name" value="INTEGRASE"/>
    <property type="match status" value="1"/>
</dbReference>
<keyword evidence="1" id="KW-0064">Aspartyl protease</keyword>
<evidence type="ECO:0000259" key="6">
    <source>
        <dbReference type="PROSITE" id="PS50994"/>
    </source>
</evidence>
<evidence type="ECO:0000313" key="7">
    <source>
        <dbReference type="EMBL" id="GEW43345.1"/>
    </source>
</evidence>
<comment type="caution">
    <text evidence="7">The sequence shown here is derived from an EMBL/GenBank/DDBJ whole genome shotgun (WGS) entry which is preliminary data.</text>
</comment>
<feature type="coiled-coil region" evidence="3">
    <location>
        <begin position="1756"/>
        <end position="1797"/>
    </location>
</feature>
<keyword evidence="2" id="KW-0479">Metal-binding</keyword>
<dbReference type="InterPro" id="IPR001584">
    <property type="entry name" value="Integrase_cat-core"/>
</dbReference>
<evidence type="ECO:0000256" key="1">
    <source>
        <dbReference type="ARBA" id="ARBA00022750"/>
    </source>
</evidence>
<dbReference type="Gene3D" id="4.10.60.10">
    <property type="entry name" value="Zinc finger, CCHC-type"/>
    <property type="match status" value="1"/>
</dbReference>
<dbReference type="SUPFAM" id="SSF56672">
    <property type="entry name" value="DNA/RNA polymerases"/>
    <property type="match status" value="1"/>
</dbReference>
<name>A0A699GTN5_TANCI</name>
<protein>
    <submittedName>
        <fullName evidence="7">Uncharacterized protein</fullName>
    </submittedName>
</protein>
<keyword evidence="2" id="KW-0863">Zinc-finger</keyword>
<keyword evidence="3" id="KW-0175">Coiled coil</keyword>
<dbReference type="PANTHER" id="PTHR11439:SF495">
    <property type="entry name" value="REVERSE TRANSCRIPTASE, RNA-DEPENDENT DNA POLYMERASE-RELATED"/>
    <property type="match status" value="1"/>
</dbReference>
<feature type="region of interest" description="Disordered" evidence="4">
    <location>
        <begin position="1716"/>
        <end position="1748"/>
    </location>
</feature>
<dbReference type="Gene3D" id="3.30.420.10">
    <property type="entry name" value="Ribonuclease H-like superfamily/Ribonuclease H"/>
    <property type="match status" value="1"/>
</dbReference>
<keyword evidence="1" id="KW-0378">Hydrolase</keyword>
<reference evidence="7" key="1">
    <citation type="journal article" date="2019" name="Sci. Rep.">
        <title>Draft genome of Tanacetum cinerariifolium, the natural source of mosquito coil.</title>
        <authorList>
            <person name="Yamashiro T."/>
            <person name="Shiraishi A."/>
            <person name="Satake H."/>
            <person name="Nakayama K."/>
        </authorList>
    </citation>
    <scope>NUCLEOTIDE SEQUENCE</scope>
</reference>
<dbReference type="Pfam" id="PF13976">
    <property type="entry name" value="gag_pre-integrs"/>
    <property type="match status" value="1"/>
</dbReference>
<accession>A0A699GTN5</accession>
<dbReference type="EMBL" id="BKCJ010058171">
    <property type="protein sequence ID" value="GEW43345.1"/>
    <property type="molecule type" value="Genomic_DNA"/>
</dbReference>
<dbReference type="GO" id="GO:0003676">
    <property type="term" value="F:nucleic acid binding"/>
    <property type="evidence" value="ECO:0007669"/>
    <property type="project" value="InterPro"/>
</dbReference>
<dbReference type="PANTHER" id="PTHR11439">
    <property type="entry name" value="GAG-POL-RELATED RETROTRANSPOSON"/>
    <property type="match status" value="1"/>
</dbReference>
<feature type="coiled-coil region" evidence="3">
    <location>
        <begin position="396"/>
        <end position="423"/>
    </location>
</feature>
<dbReference type="GO" id="GO:0004190">
    <property type="term" value="F:aspartic-type endopeptidase activity"/>
    <property type="evidence" value="ECO:0007669"/>
    <property type="project" value="UniProtKB-KW"/>
</dbReference>
<dbReference type="PROSITE" id="PS50158">
    <property type="entry name" value="ZF_CCHC"/>
    <property type="match status" value="1"/>
</dbReference>
<dbReference type="InterPro" id="IPR036397">
    <property type="entry name" value="RNaseH_sf"/>
</dbReference>
<dbReference type="InterPro" id="IPR013103">
    <property type="entry name" value="RVT_2"/>
</dbReference>
<feature type="region of interest" description="Disordered" evidence="4">
    <location>
        <begin position="1998"/>
        <end position="2017"/>
    </location>
</feature>
<keyword evidence="2" id="KW-0862">Zinc</keyword>
<dbReference type="InterPro" id="IPR043502">
    <property type="entry name" value="DNA/RNA_pol_sf"/>
</dbReference>
<dbReference type="CDD" id="cd09272">
    <property type="entry name" value="RNase_HI_RT_Ty1"/>
    <property type="match status" value="1"/>
</dbReference>
<dbReference type="Pfam" id="PF22936">
    <property type="entry name" value="Pol_BBD"/>
    <property type="match status" value="1"/>
</dbReference>
<evidence type="ECO:0000256" key="4">
    <source>
        <dbReference type="SAM" id="MobiDB-lite"/>
    </source>
</evidence>
<dbReference type="InterPro" id="IPR001878">
    <property type="entry name" value="Znf_CCHC"/>
</dbReference>
<feature type="region of interest" description="Disordered" evidence="4">
    <location>
        <begin position="463"/>
        <end position="522"/>
    </location>
</feature>
<dbReference type="GO" id="GO:0015074">
    <property type="term" value="P:DNA integration"/>
    <property type="evidence" value="ECO:0007669"/>
    <property type="project" value="InterPro"/>
</dbReference>